<feature type="transmembrane region" description="Helical" evidence="7">
    <location>
        <begin position="89"/>
        <end position="109"/>
    </location>
</feature>
<evidence type="ECO:0000256" key="6">
    <source>
        <dbReference type="ARBA" id="ARBA00023136"/>
    </source>
</evidence>
<feature type="transmembrane region" description="Helical" evidence="7">
    <location>
        <begin position="319"/>
        <end position="338"/>
    </location>
</feature>
<evidence type="ECO:0000313" key="8">
    <source>
        <dbReference type="EMBL" id="KAJ3647201.1"/>
    </source>
</evidence>
<evidence type="ECO:0000256" key="7">
    <source>
        <dbReference type="SAM" id="Phobius"/>
    </source>
</evidence>
<evidence type="ECO:0000256" key="1">
    <source>
        <dbReference type="ARBA" id="ARBA00004141"/>
    </source>
</evidence>
<feature type="transmembrane region" description="Helical" evidence="7">
    <location>
        <begin position="116"/>
        <end position="136"/>
    </location>
</feature>
<feature type="transmembrane region" description="Helical" evidence="7">
    <location>
        <begin position="15"/>
        <end position="36"/>
    </location>
</feature>
<dbReference type="GO" id="GO:0015293">
    <property type="term" value="F:symporter activity"/>
    <property type="evidence" value="ECO:0007669"/>
    <property type="project" value="UniProtKB-KW"/>
</dbReference>
<feature type="transmembrane region" description="Helical" evidence="7">
    <location>
        <begin position="358"/>
        <end position="380"/>
    </location>
</feature>
<keyword evidence="4" id="KW-0769">Symport</keyword>
<dbReference type="Gene3D" id="1.20.1250.20">
    <property type="entry name" value="MFS general substrate transporter like domains"/>
    <property type="match status" value="2"/>
</dbReference>
<dbReference type="PANTHER" id="PTHR11662:SF336">
    <property type="entry name" value="LP19554P"/>
    <property type="match status" value="1"/>
</dbReference>
<dbReference type="Proteomes" id="UP001168821">
    <property type="component" value="Unassembled WGS sequence"/>
</dbReference>
<evidence type="ECO:0000313" key="9">
    <source>
        <dbReference type="Proteomes" id="UP001168821"/>
    </source>
</evidence>
<reference evidence="8" key="1">
    <citation type="journal article" date="2023" name="G3 (Bethesda)">
        <title>Whole genome assemblies of Zophobas morio and Tenebrio molitor.</title>
        <authorList>
            <person name="Kaur S."/>
            <person name="Stinson S.A."/>
            <person name="diCenzo G.C."/>
        </authorList>
    </citation>
    <scope>NUCLEOTIDE SEQUENCE</scope>
    <source>
        <strain evidence="8">QUZm001</strain>
    </source>
</reference>
<evidence type="ECO:0000256" key="3">
    <source>
        <dbReference type="ARBA" id="ARBA00022692"/>
    </source>
</evidence>
<dbReference type="GO" id="GO:0006820">
    <property type="term" value="P:monoatomic anion transport"/>
    <property type="evidence" value="ECO:0007669"/>
    <property type="project" value="TreeGrafter"/>
</dbReference>
<dbReference type="PANTHER" id="PTHR11662">
    <property type="entry name" value="SOLUTE CARRIER FAMILY 17"/>
    <property type="match status" value="1"/>
</dbReference>
<dbReference type="Pfam" id="PF07690">
    <property type="entry name" value="MFS_1"/>
    <property type="match status" value="2"/>
</dbReference>
<organism evidence="8 9">
    <name type="scientific">Zophobas morio</name>
    <dbReference type="NCBI Taxonomy" id="2755281"/>
    <lineage>
        <taxon>Eukaryota</taxon>
        <taxon>Metazoa</taxon>
        <taxon>Ecdysozoa</taxon>
        <taxon>Arthropoda</taxon>
        <taxon>Hexapoda</taxon>
        <taxon>Insecta</taxon>
        <taxon>Pterygota</taxon>
        <taxon>Neoptera</taxon>
        <taxon>Endopterygota</taxon>
        <taxon>Coleoptera</taxon>
        <taxon>Polyphaga</taxon>
        <taxon>Cucujiformia</taxon>
        <taxon>Tenebrionidae</taxon>
        <taxon>Zophobas</taxon>
    </lineage>
</organism>
<evidence type="ECO:0008006" key="10">
    <source>
        <dbReference type="Google" id="ProtNLM"/>
    </source>
</evidence>
<keyword evidence="3 7" id="KW-0812">Transmembrane</keyword>
<dbReference type="InterPro" id="IPR011701">
    <property type="entry name" value="MFS"/>
</dbReference>
<name>A0AA38I2Z8_9CUCU</name>
<comment type="caution">
    <text evidence="8">The sequence shown here is derived from an EMBL/GenBank/DDBJ whole genome shotgun (WGS) entry which is preliminary data.</text>
</comment>
<keyword evidence="9" id="KW-1185">Reference proteome</keyword>
<dbReference type="AlphaFoldDB" id="A0AA38I2Z8"/>
<feature type="transmembrane region" description="Helical" evidence="7">
    <location>
        <begin position="57"/>
        <end position="77"/>
    </location>
</feature>
<comment type="subcellular location">
    <subcellularLocation>
        <location evidence="1">Membrane</location>
        <topology evidence="1">Multi-pass membrane protein</topology>
    </subcellularLocation>
</comment>
<evidence type="ECO:0000256" key="4">
    <source>
        <dbReference type="ARBA" id="ARBA00022847"/>
    </source>
</evidence>
<accession>A0AA38I2Z8</accession>
<keyword evidence="5 7" id="KW-1133">Transmembrane helix</keyword>
<evidence type="ECO:0000256" key="2">
    <source>
        <dbReference type="ARBA" id="ARBA00022448"/>
    </source>
</evidence>
<protein>
    <recommendedName>
        <fullName evidence="10">Major facilitator superfamily (MFS) profile domain-containing protein</fullName>
    </recommendedName>
</protein>
<dbReference type="GO" id="GO:0016020">
    <property type="term" value="C:membrane"/>
    <property type="evidence" value="ECO:0007669"/>
    <property type="project" value="UniProtKB-SubCell"/>
</dbReference>
<dbReference type="FunFam" id="1.20.1250.20:FF:000003">
    <property type="entry name" value="Solute carrier family 17 member 3"/>
    <property type="match status" value="2"/>
</dbReference>
<dbReference type="EMBL" id="JALNTZ010000007">
    <property type="protein sequence ID" value="KAJ3647201.1"/>
    <property type="molecule type" value="Genomic_DNA"/>
</dbReference>
<gene>
    <name evidence="8" type="ORF">Zmor_024731</name>
</gene>
<keyword evidence="2" id="KW-0813">Transport</keyword>
<feature type="transmembrane region" description="Helical" evidence="7">
    <location>
        <begin position="156"/>
        <end position="177"/>
    </location>
</feature>
<dbReference type="SUPFAM" id="SSF103473">
    <property type="entry name" value="MFS general substrate transporter"/>
    <property type="match status" value="2"/>
</dbReference>
<feature type="transmembrane region" description="Helical" evidence="7">
    <location>
        <begin position="288"/>
        <end position="307"/>
    </location>
</feature>
<dbReference type="InterPro" id="IPR050382">
    <property type="entry name" value="MFS_Na/Anion_cotransporter"/>
</dbReference>
<sequence>MAVAPYLKILTSIPFWAVCAAQFGNLWGLNLILTYTPKYLSETIGFNLKESAGLASLPYLARMTASGMFGILGDWMLKKEIMSVTRLRKFFIIFSHFIPAACLFMIRVAGCNQVGVVALLILCQFFNGAVVVSHFINPQDLAPNFAGSVFGVMNFIGMTTGIFVPKITGAITTHYAVAPYLKILTSIPFWAVCAAQFGNLWGLNLILTYTPKYLSETIGFNLKESAGLASLPYLARMTASGMFGILGDWMLKKEIMSVTRLRKFFIIFSHFIPAACLFMIRVAGCNQVGVVALLILCQFFNGAVVVSHFINPQDLAPNFAGSVFGVMNFIGMTTGIFVPKITGAITTHYNKNLAGATIIYTIGGSVYFCGGLLFIIFGTAKTQPWNEIKETEPEPNQGNK</sequence>
<feature type="transmembrane region" description="Helical" evidence="7">
    <location>
        <begin position="263"/>
        <end position="282"/>
    </location>
</feature>
<feature type="transmembrane region" description="Helical" evidence="7">
    <location>
        <begin position="189"/>
        <end position="210"/>
    </location>
</feature>
<dbReference type="InterPro" id="IPR036259">
    <property type="entry name" value="MFS_trans_sf"/>
</dbReference>
<proteinExistence type="predicted"/>
<keyword evidence="6 7" id="KW-0472">Membrane</keyword>
<evidence type="ECO:0000256" key="5">
    <source>
        <dbReference type="ARBA" id="ARBA00022989"/>
    </source>
</evidence>